<comment type="similarity">
    <text evidence="5">Belongs to the SAT4 family.</text>
</comment>
<dbReference type="PANTHER" id="PTHR33048">
    <property type="entry name" value="PTH11-LIKE INTEGRAL MEMBRANE PROTEIN (AFU_ORTHOLOGUE AFUA_5G11245)"/>
    <property type="match status" value="1"/>
</dbReference>
<dbReference type="InterPro" id="IPR052337">
    <property type="entry name" value="SAT4-like"/>
</dbReference>
<dbReference type="InterPro" id="IPR049326">
    <property type="entry name" value="Rhodopsin_dom_fungi"/>
</dbReference>
<organism evidence="8 9">
    <name type="scientific">Phlyctema vagabunda</name>
    <dbReference type="NCBI Taxonomy" id="108571"/>
    <lineage>
        <taxon>Eukaryota</taxon>
        <taxon>Fungi</taxon>
        <taxon>Dikarya</taxon>
        <taxon>Ascomycota</taxon>
        <taxon>Pezizomycotina</taxon>
        <taxon>Leotiomycetes</taxon>
        <taxon>Helotiales</taxon>
        <taxon>Dermateaceae</taxon>
        <taxon>Phlyctema</taxon>
    </lineage>
</organism>
<feature type="transmembrane region" description="Helical" evidence="6">
    <location>
        <begin position="55"/>
        <end position="85"/>
    </location>
</feature>
<proteinExistence type="inferred from homology"/>
<dbReference type="Proteomes" id="UP001629113">
    <property type="component" value="Unassembled WGS sequence"/>
</dbReference>
<evidence type="ECO:0000256" key="6">
    <source>
        <dbReference type="SAM" id="Phobius"/>
    </source>
</evidence>
<feature type="domain" description="Rhodopsin" evidence="7">
    <location>
        <begin position="138"/>
        <end position="271"/>
    </location>
</feature>
<accession>A0ABR4P593</accession>
<comment type="caution">
    <text evidence="8">The sequence shown here is derived from an EMBL/GenBank/DDBJ whole genome shotgun (WGS) entry which is preliminary data.</text>
</comment>
<evidence type="ECO:0000256" key="2">
    <source>
        <dbReference type="ARBA" id="ARBA00022692"/>
    </source>
</evidence>
<name>A0ABR4P593_9HELO</name>
<keyword evidence="3 6" id="KW-1133">Transmembrane helix</keyword>
<dbReference type="PANTHER" id="PTHR33048:SF157">
    <property type="entry name" value="INTEGRAL MEMBRANE PROTEIN"/>
    <property type="match status" value="1"/>
</dbReference>
<gene>
    <name evidence="8" type="ORF">PVAG01_10199</name>
</gene>
<evidence type="ECO:0000313" key="9">
    <source>
        <dbReference type="Proteomes" id="UP001629113"/>
    </source>
</evidence>
<keyword evidence="2 6" id="KW-0812">Transmembrane</keyword>
<sequence length="351" mass="38496">MEGTYVDYINRSSSLGVGIALIILVVAIVTARLAQRLKACNSLRSIHISEHLDDLFCLLAAFSTLGIAIVLVYGAQFVYIILILQPLDIHWFNKTIGPVLLSPNLCPPYIQRCTLRLHRHICGLYSSVLFGFTVTCGTSFAINWSSLADIGANCGFGFQATVAYGIFDAVLDFISLLLPLPMIWTLQMPFQRKIQVTFVFLLGGFALAAAIVRMIIFIEQNSPQAALGQATIMGMPPYDIIGITSAGLYWTIIEVNVALISCCLPTLHAIFTLANLGSALTNLGRHISSLGSALSSEKGSQYSSNISRPEEFSQAKGRLEVISPTSSRAEIAKYHEDYFENMEIQGFSRRR</sequence>
<evidence type="ECO:0000256" key="5">
    <source>
        <dbReference type="ARBA" id="ARBA00038359"/>
    </source>
</evidence>
<dbReference type="EMBL" id="JBFCZG010000009">
    <property type="protein sequence ID" value="KAL3418483.1"/>
    <property type="molecule type" value="Genomic_DNA"/>
</dbReference>
<feature type="transmembrane region" description="Helical" evidence="6">
    <location>
        <begin position="15"/>
        <end position="34"/>
    </location>
</feature>
<keyword evidence="9" id="KW-1185">Reference proteome</keyword>
<evidence type="ECO:0000256" key="3">
    <source>
        <dbReference type="ARBA" id="ARBA00022989"/>
    </source>
</evidence>
<evidence type="ECO:0000256" key="1">
    <source>
        <dbReference type="ARBA" id="ARBA00004141"/>
    </source>
</evidence>
<evidence type="ECO:0000259" key="7">
    <source>
        <dbReference type="Pfam" id="PF20684"/>
    </source>
</evidence>
<feature type="transmembrane region" description="Helical" evidence="6">
    <location>
        <begin position="122"/>
        <end position="142"/>
    </location>
</feature>
<feature type="transmembrane region" description="Helical" evidence="6">
    <location>
        <begin position="196"/>
        <end position="218"/>
    </location>
</feature>
<dbReference type="Pfam" id="PF20684">
    <property type="entry name" value="Fung_rhodopsin"/>
    <property type="match status" value="1"/>
</dbReference>
<evidence type="ECO:0000313" key="8">
    <source>
        <dbReference type="EMBL" id="KAL3418483.1"/>
    </source>
</evidence>
<evidence type="ECO:0000256" key="4">
    <source>
        <dbReference type="ARBA" id="ARBA00023136"/>
    </source>
</evidence>
<comment type="subcellular location">
    <subcellularLocation>
        <location evidence="1">Membrane</location>
        <topology evidence="1">Multi-pass membrane protein</topology>
    </subcellularLocation>
</comment>
<reference evidence="8 9" key="1">
    <citation type="submission" date="2024-06" db="EMBL/GenBank/DDBJ databases">
        <title>Complete genome of Phlyctema vagabunda strain 19-DSS-EL-015.</title>
        <authorList>
            <person name="Fiorenzani C."/>
        </authorList>
    </citation>
    <scope>NUCLEOTIDE SEQUENCE [LARGE SCALE GENOMIC DNA]</scope>
    <source>
        <strain evidence="8 9">19-DSS-EL-015</strain>
    </source>
</reference>
<keyword evidence="4 6" id="KW-0472">Membrane</keyword>
<protein>
    <recommendedName>
        <fullName evidence="7">Rhodopsin domain-containing protein</fullName>
    </recommendedName>
</protein>
<feature type="transmembrane region" description="Helical" evidence="6">
    <location>
        <begin position="162"/>
        <end position="184"/>
    </location>
</feature>